<evidence type="ECO:0000256" key="5">
    <source>
        <dbReference type="ARBA" id="ARBA00011895"/>
    </source>
</evidence>
<evidence type="ECO:0000256" key="7">
    <source>
        <dbReference type="ARBA" id="ARBA00022676"/>
    </source>
</evidence>
<keyword evidence="12" id="KW-0460">Magnesium</keyword>
<keyword evidence="9" id="KW-0479">Metal-binding</keyword>
<name>A0A645BFT0_9ZZZZ</name>
<dbReference type="GO" id="GO:0000166">
    <property type="term" value="F:nucleotide binding"/>
    <property type="evidence" value="ECO:0007669"/>
    <property type="project" value="UniProtKB-KW"/>
</dbReference>
<keyword evidence="8 14" id="KW-0808">Transferase</keyword>
<evidence type="ECO:0000256" key="3">
    <source>
        <dbReference type="ARBA" id="ARBA00004669"/>
    </source>
</evidence>
<dbReference type="GO" id="GO:0046100">
    <property type="term" value="P:hypoxanthine metabolic process"/>
    <property type="evidence" value="ECO:0007669"/>
    <property type="project" value="TreeGrafter"/>
</dbReference>
<dbReference type="InterPro" id="IPR005904">
    <property type="entry name" value="Hxn_phspho_trans"/>
</dbReference>
<dbReference type="GO" id="GO:0032264">
    <property type="term" value="P:IMP salvage"/>
    <property type="evidence" value="ECO:0007669"/>
    <property type="project" value="TreeGrafter"/>
</dbReference>
<proteinExistence type="inferred from homology"/>
<comment type="pathway">
    <text evidence="3">Purine metabolism; IMP biosynthesis via salvage pathway; IMP from hypoxanthine: step 1/1.</text>
</comment>
<evidence type="ECO:0000256" key="8">
    <source>
        <dbReference type="ARBA" id="ARBA00022679"/>
    </source>
</evidence>
<comment type="cofactor">
    <cofactor evidence="1">
        <name>Mg(2+)</name>
        <dbReference type="ChEBI" id="CHEBI:18420"/>
    </cofactor>
</comment>
<comment type="similarity">
    <text evidence="4">Belongs to the purine/pyrimidine phosphoribosyltransferase family.</text>
</comment>
<dbReference type="SUPFAM" id="SSF53271">
    <property type="entry name" value="PRTase-like"/>
    <property type="match status" value="1"/>
</dbReference>
<evidence type="ECO:0000256" key="2">
    <source>
        <dbReference type="ARBA" id="ARBA00004496"/>
    </source>
</evidence>
<evidence type="ECO:0000259" key="13">
    <source>
        <dbReference type="Pfam" id="PF00156"/>
    </source>
</evidence>
<dbReference type="InterPro" id="IPR050408">
    <property type="entry name" value="HGPRT"/>
</dbReference>
<feature type="domain" description="Phosphoribosyltransferase" evidence="13">
    <location>
        <begin position="14"/>
        <end position="160"/>
    </location>
</feature>
<dbReference type="GO" id="GO:0004422">
    <property type="term" value="F:hypoxanthine phosphoribosyltransferase activity"/>
    <property type="evidence" value="ECO:0007669"/>
    <property type="project" value="InterPro"/>
</dbReference>
<evidence type="ECO:0000256" key="6">
    <source>
        <dbReference type="ARBA" id="ARBA00022490"/>
    </source>
</evidence>
<dbReference type="PANTHER" id="PTHR43340">
    <property type="entry name" value="HYPOXANTHINE-GUANINE PHOSPHORIBOSYLTRANSFERASE"/>
    <property type="match status" value="1"/>
</dbReference>
<gene>
    <name evidence="14" type="primary">hpt_29</name>
    <name evidence="14" type="ORF">SDC9_110881</name>
</gene>
<keyword evidence="6" id="KW-0963">Cytoplasm</keyword>
<organism evidence="14">
    <name type="scientific">bioreactor metagenome</name>
    <dbReference type="NCBI Taxonomy" id="1076179"/>
    <lineage>
        <taxon>unclassified sequences</taxon>
        <taxon>metagenomes</taxon>
        <taxon>ecological metagenomes</taxon>
    </lineage>
</organism>
<dbReference type="InterPro" id="IPR000836">
    <property type="entry name" value="PRTase_dom"/>
</dbReference>
<dbReference type="PANTHER" id="PTHR43340:SF1">
    <property type="entry name" value="HYPOXANTHINE PHOSPHORIBOSYLTRANSFERASE"/>
    <property type="match status" value="1"/>
</dbReference>
<dbReference type="EMBL" id="VSSQ01019720">
    <property type="protein sequence ID" value="MPM63996.1"/>
    <property type="molecule type" value="Genomic_DNA"/>
</dbReference>
<sequence>MHQDFEEILVSEEQIYKRCVEMGEEITRYYTERGSIPLLVSVLKGSSFFLTELSKRINMDVEVDFMCMESYHGTESTGDVHIVMDLDRSIQDCDILLIEDIVDTGKTIRKVKGILSNKGARDVKVASLLDKPSRRLVDENADFVGFVIPDKFVVGFGLDFNQKYRNLPYIGVLKEKLYK</sequence>
<dbReference type="EC" id="2.4.2.8" evidence="5"/>
<dbReference type="Pfam" id="PF00156">
    <property type="entry name" value="Pribosyltran"/>
    <property type="match status" value="1"/>
</dbReference>
<evidence type="ECO:0000256" key="9">
    <source>
        <dbReference type="ARBA" id="ARBA00022723"/>
    </source>
</evidence>
<dbReference type="AlphaFoldDB" id="A0A645BFT0"/>
<evidence type="ECO:0000313" key="14">
    <source>
        <dbReference type="EMBL" id="MPM63996.1"/>
    </source>
</evidence>
<dbReference type="CDD" id="cd06223">
    <property type="entry name" value="PRTases_typeI"/>
    <property type="match status" value="1"/>
</dbReference>
<comment type="caution">
    <text evidence="14">The sequence shown here is derived from an EMBL/GenBank/DDBJ whole genome shotgun (WGS) entry which is preliminary data.</text>
</comment>
<keyword evidence="7 14" id="KW-0328">Glycosyltransferase</keyword>
<evidence type="ECO:0000256" key="10">
    <source>
        <dbReference type="ARBA" id="ARBA00022726"/>
    </source>
</evidence>
<dbReference type="GO" id="GO:0000287">
    <property type="term" value="F:magnesium ion binding"/>
    <property type="evidence" value="ECO:0007669"/>
    <property type="project" value="TreeGrafter"/>
</dbReference>
<evidence type="ECO:0000256" key="1">
    <source>
        <dbReference type="ARBA" id="ARBA00001946"/>
    </source>
</evidence>
<evidence type="ECO:0000256" key="4">
    <source>
        <dbReference type="ARBA" id="ARBA00008391"/>
    </source>
</evidence>
<dbReference type="InterPro" id="IPR029057">
    <property type="entry name" value="PRTase-like"/>
</dbReference>
<dbReference type="GO" id="GO:0006166">
    <property type="term" value="P:purine ribonucleoside salvage"/>
    <property type="evidence" value="ECO:0007669"/>
    <property type="project" value="UniProtKB-KW"/>
</dbReference>
<protein>
    <recommendedName>
        <fullName evidence="5">hypoxanthine phosphoribosyltransferase</fullName>
        <ecNumber evidence="5">2.4.2.8</ecNumber>
    </recommendedName>
</protein>
<keyword evidence="10" id="KW-0660">Purine salvage</keyword>
<dbReference type="GO" id="GO:0006178">
    <property type="term" value="P:guanine salvage"/>
    <property type="evidence" value="ECO:0007669"/>
    <property type="project" value="TreeGrafter"/>
</dbReference>
<dbReference type="GO" id="GO:0032263">
    <property type="term" value="P:GMP salvage"/>
    <property type="evidence" value="ECO:0007669"/>
    <property type="project" value="TreeGrafter"/>
</dbReference>
<dbReference type="GO" id="GO:0005829">
    <property type="term" value="C:cytosol"/>
    <property type="evidence" value="ECO:0007669"/>
    <property type="project" value="TreeGrafter"/>
</dbReference>
<reference evidence="14" key="1">
    <citation type="submission" date="2019-08" db="EMBL/GenBank/DDBJ databases">
        <authorList>
            <person name="Kucharzyk K."/>
            <person name="Murdoch R.W."/>
            <person name="Higgins S."/>
            <person name="Loffler F."/>
        </authorList>
    </citation>
    <scope>NUCLEOTIDE SEQUENCE</scope>
</reference>
<comment type="subcellular location">
    <subcellularLocation>
        <location evidence="2">Cytoplasm</location>
    </subcellularLocation>
</comment>
<dbReference type="NCBIfam" id="TIGR01203">
    <property type="entry name" value="HGPRTase"/>
    <property type="match status" value="1"/>
</dbReference>
<evidence type="ECO:0000256" key="11">
    <source>
        <dbReference type="ARBA" id="ARBA00022741"/>
    </source>
</evidence>
<keyword evidence="11" id="KW-0547">Nucleotide-binding</keyword>
<accession>A0A645BFT0</accession>
<evidence type="ECO:0000256" key="12">
    <source>
        <dbReference type="ARBA" id="ARBA00022842"/>
    </source>
</evidence>
<dbReference type="FunFam" id="3.40.50.2020:FF:000006">
    <property type="entry name" value="Hypoxanthine phosphoribosyltransferase"/>
    <property type="match status" value="1"/>
</dbReference>
<dbReference type="Gene3D" id="3.40.50.2020">
    <property type="match status" value="1"/>
</dbReference>